<gene>
    <name evidence="4" type="ORF">FN976_04080</name>
</gene>
<organism evidence="4 5">
    <name type="scientific">Caenimonas sedimenti</name>
    <dbReference type="NCBI Taxonomy" id="2596921"/>
    <lineage>
        <taxon>Bacteria</taxon>
        <taxon>Pseudomonadati</taxon>
        <taxon>Pseudomonadota</taxon>
        <taxon>Betaproteobacteria</taxon>
        <taxon>Burkholderiales</taxon>
        <taxon>Comamonadaceae</taxon>
        <taxon>Caenimonas</taxon>
    </lineage>
</organism>
<dbReference type="RefSeq" id="WP_145891241.1">
    <property type="nucleotide sequence ID" value="NZ_VOBQ01000003.1"/>
</dbReference>
<dbReference type="InterPro" id="IPR006015">
    <property type="entry name" value="Universal_stress_UspA"/>
</dbReference>
<dbReference type="EMBL" id="VOBQ01000003">
    <property type="protein sequence ID" value="TWO72716.1"/>
    <property type="molecule type" value="Genomic_DNA"/>
</dbReference>
<keyword evidence="2" id="KW-0963">Cytoplasm</keyword>
<dbReference type="Gene3D" id="3.40.50.620">
    <property type="entry name" value="HUPs"/>
    <property type="match status" value="1"/>
</dbReference>
<sequence length="154" mass="15998">MYQRILVPVDGSDTSNQALTVAIGLAQAFHGRLRLIHVVAEMGYSTGLEPYGGYSGGLVQAIREAGSRVLADGMALARAADVEADSVLFDEFGGRLGETVADAATEWKADLVVVGTHGRRGLGRLLLGSGAEQIIRLAPVHVLAIRGTSATGEG</sequence>
<dbReference type="AlphaFoldDB" id="A0A562ZWF8"/>
<comment type="caution">
    <text evidence="4">The sequence shown here is derived from an EMBL/GenBank/DDBJ whole genome shotgun (WGS) entry which is preliminary data.</text>
</comment>
<dbReference type="Pfam" id="PF00582">
    <property type="entry name" value="Usp"/>
    <property type="match status" value="1"/>
</dbReference>
<dbReference type="InterPro" id="IPR014729">
    <property type="entry name" value="Rossmann-like_a/b/a_fold"/>
</dbReference>
<reference evidence="4 5" key="1">
    <citation type="submission" date="2019-07" db="EMBL/GenBank/DDBJ databases">
        <title>Caenimonas sedimenti sp. nov., isolated from activated sludge.</title>
        <authorList>
            <person name="Xu J."/>
        </authorList>
    </citation>
    <scope>NUCLEOTIDE SEQUENCE [LARGE SCALE GENOMIC DNA]</scope>
    <source>
        <strain evidence="4 5">HX-9-20</strain>
    </source>
</reference>
<feature type="domain" description="UspA" evidence="3">
    <location>
        <begin position="1"/>
        <end position="146"/>
    </location>
</feature>
<dbReference type="PANTHER" id="PTHR46268">
    <property type="entry name" value="STRESS RESPONSE PROTEIN NHAX"/>
    <property type="match status" value="1"/>
</dbReference>
<comment type="subcellular location">
    <subcellularLocation>
        <location evidence="2">Cytoplasm</location>
    </subcellularLocation>
</comment>
<dbReference type="SUPFAM" id="SSF52402">
    <property type="entry name" value="Adenine nucleotide alpha hydrolases-like"/>
    <property type="match status" value="1"/>
</dbReference>
<protein>
    <recommendedName>
        <fullName evidence="2">Universal stress protein</fullName>
    </recommendedName>
</protein>
<dbReference type="PRINTS" id="PR01438">
    <property type="entry name" value="UNVRSLSTRESS"/>
</dbReference>
<dbReference type="CDD" id="cd00293">
    <property type="entry name" value="USP-like"/>
    <property type="match status" value="1"/>
</dbReference>
<proteinExistence type="inferred from homology"/>
<comment type="similarity">
    <text evidence="1 2">Belongs to the universal stress protein A family.</text>
</comment>
<accession>A0A562ZWF8</accession>
<evidence type="ECO:0000256" key="1">
    <source>
        <dbReference type="ARBA" id="ARBA00008791"/>
    </source>
</evidence>
<evidence type="ECO:0000256" key="2">
    <source>
        <dbReference type="PIRNR" id="PIRNR006276"/>
    </source>
</evidence>
<dbReference type="Proteomes" id="UP000318199">
    <property type="component" value="Unassembled WGS sequence"/>
</dbReference>
<dbReference type="InterPro" id="IPR006016">
    <property type="entry name" value="UspA"/>
</dbReference>
<keyword evidence="5" id="KW-1185">Reference proteome</keyword>
<dbReference type="OrthoDB" id="8547832at2"/>
<dbReference type="GO" id="GO:0005737">
    <property type="term" value="C:cytoplasm"/>
    <property type="evidence" value="ECO:0007669"/>
    <property type="project" value="UniProtKB-SubCell"/>
</dbReference>
<evidence type="ECO:0000259" key="3">
    <source>
        <dbReference type="Pfam" id="PF00582"/>
    </source>
</evidence>
<dbReference type="PANTHER" id="PTHR46268:SF6">
    <property type="entry name" value="UNIVERSAL STRESS PROTEIN UP12"/>
    <property type="match status" value="1"/>
</dbReference>
<evidence type="ECO:0000313" key="5">
    <source>
        <dbReference type="Proteomes" id="UP000318199"/>
    </source>
</evidence>
<dbReference type="PIRSF" id="PIRSF006276">
    <property type="entry name" value="UspA"/>
    <property type="match status" value="1"/>
</dbReference>
<evidence type="ECO:0000313" key="4">
    <source>
        <dbReference type="EMBL" id="TWO72716.1"/>
    </source>
</evidence>
<name>A0A562ZWF8_9BURK</name>